<keyword evidence="3" id="KW-0808">Transferase</keyword>
<dbReference type="OrthoDB" id="2498029at2759"/>
<feature type="domain" description="Xaa-Pro dipeptidyl-peptidase-like" evidence="2">
    <location>
        <begin position="12"/>
        <end position="283"/>
    </location>
</feature>
<evidence type="ECO:0000259" key="2">
    <source>
        <dbReference type="Pfam" id="PF02129"/>
    </source>
</evidence>
<dbReference type="InterPro" id="IPR000383">
    <property type="entry name" value="Xaa-Pro-like_dom"/>
</dbReference>
<dbReference type="PANTHER" id="PTHR22946">
    <property type="entry name" value="DIENELACTONE HYDROLASE DOMAIN-CONTAINING PROTEIN-RELATED"/>
    <property type="match status" value="1"/>
</dbReference>
<protein>
    <submittedName>
        <fullName evidence="3">Polyketide transferase</fullName>
    </submittedName>
</protein>
<dbReference type="Pfam" id="PF02129">
    <property type="entry name" value="Peptidase_S15"/>
    <property type="match status" value="1"/>
</dbReference>
<dbReference type="SUPFAM" id="SSF53474">
    <property type="entry name" value="alpha/beta-Hydrolases"/>
    <property type="match status" value="1"/>
</dbReference>
<dbReference type="AlphaFoldDB" id="A0A8H8RSC8"/>
<dbReference type="InterPro" id="IPR029058">
    <property type="entry name" value="AB_hydrolase_fold"/>
</dbReference>
<dbReference type="InterPro" id="IPR050261">
    <property type="entry name" value="FrsA_esterase"/>
</dbReference>
<dbReference type="Gene3D" id="1.10.10.800">
    <property type="match status" value="1"/>
</dbReference>
<evidence type="ECO:0000256" key="1">
    <source>
        <dbReference type="ARBA" id="ARBA00022801"/>
    </source>
</evidence>
<reference evidence="3 4" key="1">
    <citation type="submission" date="2018-05" db="EMBL/GenBank/DDBJ databases">
        <title>Genome sequencing and assembly of the regulated plant pathogen Lachnellula willkommii and related sister species for the development of diagnostic species identification markers.</title>
        <authorList>
            <person name="Giroux E."/>
            <person name="Bilodeau G."/>
        </authorList>
    </citation>
    <scope>NUCLEOTIDE SEQUENCE [LARGE SCALE GENOMIC DNA]</scope>
    <source>
        <strain evidence="3 4">CBS 160.35</strain>
    </source>
</reference>
<comment type="caution">
    <text evidence="3">The sequence shown here is derived from an EMBL/GenBank/DDBJ whole genome shotgun (WGS) entry which is preliminary data.</text>
</comment>
<proteinExistence type="predicted"/>
<dbReference type="PANTHER" id="PTHR22946:SF9">
    <property type="entry name" value="POLYKETIDE TRANSFERASE AF380"/>
    <property type="match status" value="1"/>
</dbReference>
<dbReference type="Proteomes" id="UP000443090">
    <property type="component" value="Unassembled WGS sequence"/>
</dbReference>
<dbReference type="EMBL" id="QGMI01000425">
    <property type="protein sequence ID" value="TVY40903.1"/>
    <property type="molecule type" value="Genomic_DNA"/>
</dbReference>
<accession>A0A8H8RSC8</accession>
<dbReference type="Gene3D" id="3.40.50.1820">
    <property type="entry name" value="alpha/beta hydrolase"/>
    <property type="match status" value="1"/>
</dbReference>
<organism evidence="3 4">
    <name type="scientific">Lachnellula occidentalis</name>
    <dbReference type="NCBI Taxonomy" id="215460"/>
    <lineage>
        <taxon>Eukaryota</taxon>
        <taxon>Fungi</taxon>
        <taxon>Dikarya</taxon>
        <taxon>Ascomycota</taxon>
        <taxon>Pezizomycotina</taxon>
        <taxon>Leotiomycetes</taxon>
        <taxon>Helotiales</taxon>
        <taxon>Lachnaceae</taxon>
        <taxon>Lachnellula</taxon>
    </lineage>
</organism>
<dbReference type="GO" id="GO:0016740">
    <property type="term" value="F:transferase activity"/>
    <property type="evidence" value="ECO:0007669"/>
    <property type="project" value="UniProtKB-KW"/>
</dbReference>
<name>A0A8H8RSC8_9HELO</name>
<dbReference type="GO" id="GO:0016788">
    <property type="term" value="F:hydrolase activity, acting on ester bonds"/>
    <property type="evidence" value="ECO:0007669"/>
    <property type="project" value="UniProtKB-ARBA"/>
</dbReference>
<keyword evidence="4" id="KW-1185">Reference proteome</keyword>
<sequence>MSRKDIDFKTHDNVTLRGWLYTPSTSTHTEEKLPCLIMTAGWAALKEMSLDKFAEEFVQQLPLACLIYDHRSFGSSDTAPGQPQYEIIPSIQMSDMQDAITYAQGLPNIDPSKIGLWGSSYTGGQVLQVTASDKRVKAVISQAPLVSGYETLRRLIRPDILPGIIQMFNGDRLARASGQTPAVVPVSDQNPMIPSALPSAEAFAFFSAWEGKLEGKWKNQVTVRSLEATIGFDPISMISRISPVPLLMVVAKNDVTTPSDMALDAYHQAREPKQLVLLSCGHFEVYSDETFIYNSGKQIEWLKENFL</sequence>
<evidence type="ECO:0000313" key="3">
    <source>
        <dbReference type="EMBL" id="TVY40903.1"/>
    </source>
</evidence>
<keyword evidence="1" id="KW-0378">Hydrolase</keyword>
<gene>
    <name evidence="3" type="ORF">LOCC1_G008149</name>
</gene>
<evidence type="ECO:0000313" key="4">
    <source>
        <dbReference type="Proteomes" id="UP000443090"/>
    </source>
</evidence>